<accession>A0AAD5M6S0</accession>
<dbReference type="EMBL" id="JAHQIW010001321">
    <property type="protein sequence ID" value="KAJ1352160.1"/>
    <property type="molecule type" value="Genomic_DNA"/>
</dbReference>
<comment type="caution">
    <text evidence="1">The sequence shown here is derived from an EMBL/GenBank/DDBJ whole genome shotgun (WGS) entry which is preliminary data.</text>
</comment>
<evidence type="ECO:0000313" key="1">
    <source>
        <dbReference type="EMBL" id="KAJ1352160.1"/>
    </source>
</evidence>
<protein>
    <submittedName>
        <fullName evidence="1">Uncharacterized protein</fullName>
    </submittedName>
</protein>
<proteinExistence type="predicted"/>
<name>A0AAD5M6S0_PARTN</name>
<evidence type="ECO:0000313" key="2">
    <source>
        <dbReference type="Proteomes" id="UP001196413"/>
    </source>
</evidence>
<gene>
    <name evidence="1" type="ORF">KIN20_008365</name>
</gene>
<reference evidence="1" key="1">
    <citation type="submission" date="2021-06" db="EMBL/GenBank/DDBJ databases">
        <title>Parelaphostrongylus tenuis whole genome reference sequence.</title>
        <authorList>
            <person name="Garwood T.J."/>
            <person name="Larsen P.A."/>
            <person name="Fountain-Jones N.M."/>
            <person name="Garbe J.R."/>
            <person name="Macchietto M.G."/>
            <person name="Kania S.A."/>
            <person name="Gerhold R.W."/>
            <person name="Richards J.E."/>
            <person name="Wolf T.M."/>
        </authorList>
    </citation>
    <scope>NUCLEOTIDE SEQUENCE</scope>
    <source>
        <strain evidence="1">MNPRO001-30</strain>
        <tissue evidence="1">Meninges</tissue>
    </source>
</reference>
<dbReference type="AlphaFoldDB" id="A0AAD5M6S0"/>
<organism evidence="1 2">
    <name type="scientific">Parelaphostrongylus tenuis</name>
    <name type="common">Meningeal worm</name>
    <dbReference type="NCBI Taxonomy" id="148309"/>
    <lineage>
        <taxon>Eukaryota</taxon>
        <taxon>Metazoa</taxon>
        <taxon>Ecdysozoa</taxon>
        <taxon>Nematoda</taxon>
        <taxon>Chromadorea</taxon>
        <taxon>Rhabditida</taxon>
        <taxon>Rhabditina</taxon>
        <taxon>Rhabditomorpha</taxon>
        <taxon>Strongyloidea</taxon>
        <taxon>Metastrongylidae</taxon>
        <taxon>Parelaphostrongylus</taxon>
    </lineage>
</organism>
<dbReference type="Proteomes" id="UP001196413">
    <property type="component" value="Unassembled WGS sequence"/>
</dbReference>
<keyword evidence="2" id="KW-1185">Reference proteome</keyword>
<sequence>MARESFCANERISIGQNFIVNVLTRVMICSGTAMNQSAIFIISHKSNISQMALKDDKLA</sequence>